<evidence type="ECO:0000313" key="2">
    <source>
        <dbReference type="Proteomes" id="UP000724584"/>
    </source>
</evidence>
<dbReference type="Proteomes" id="UP000724584">
    <property type="component" value="Unassembled WGS sequence"/>
</dbReference>
<dbReference type="EMBL" id="JAGIZQ010000003">
    <property type="protein sequence ID" value="KAH6636367.1"/>
    <property type="molecule type" value="Genomic_DNA"/>
</dbReference>
<sequence>MDISGRHFMITFGKDFADTSEYRLVLRDLKSTNGTVVKYDGKGGERRSDFRWILSGHKNARSSIVIEPSKDISFQLAVFIPQIGMAGPLVEQVQRFLEPLPIDSLVGSLNVDATLKTRAFTPGPKGRLGKGGFAVVKSYWNVSTGLAFARKVPGKEFTRDDEETFRNEIELLSGLDHKHIIKCLSNPDDEELRIDFELIEGGTLEFRRGQWSFDTKVEAFRQCLEAINYLHTLPQPIIHRDIKSANILVDNTRDGICIKLADFGLAREGDDPMSILGTDTLLPPELDLTMHPRGYSMGVDIWSMGVTACDLFANIPRAKLLHKECLRFIERVEREANAQPPKESRLLRFILENMLVMDADLRKTAGQCLEALAQITFDGDDNGGGVESSQETTGKDGDGGENGGTRGSRGGHGDGDWDVPTERPRSAVQARPSRITKRRVSRSPSSSNRRGTKRQYIPCTPEATNIQPHRVITCQDSVSHISETPRRVTVMGPHSEQGTETEGHSQGAAETEEHPEPAGAGSSSNAADPPQSSP</sequence>
<accession>A0ACB7PDI1</accession>
<reference evidence="1 2" key="1">
    <citation type="journal article" date="2021" name="Nat. Commun.">
        <title>Genetic determinants of endophytism in the Arabidopsis root mycobiome.</title>
        <authorList>
            <person name="Mesny F."/>
            <person name="Miyauchi S."/>
            <person name="Thiergart T."/>
            <person name="Pickel B."/>
            <person name="Atanasova L."/>
            <person name="Karlsson M."/>
            <person name="Huettel B."/>
            <person name="Barry K.W."/>
            <person name="Haridas S."/>
            <person name="Chen C."/>
            <person name="Bauer D."/>
            <person name="Andreopoulos W."/>
            <person name="Pangilinan J."/>
            <person name="LaButti K."/>
            <person name="Riley R."/>
            <person name="Lipzen A."/>
            <person name="Clum A."/>
            <person name="Drula E."/>
            <person name="Henrissat B."/>
            <person name="Kohler A."/>
            <person name="Grigoriev I.V."/>
            <person name="Martin F.M."/>
            <person name="Hacquard S."/>
        </authorList>
    </citation>
    <scope>NUCLEOTIDE SEQUENCE [LARGE SCALE GENOMIC DNA]</scope>
    <source>
        <strain evidence="1 2">MPI-SDFR-AT-0079</strain>
    </source>
</reference>
<organism evidence="1 2">
    <name type="scientific">Chaetomium tenue</name>
    <dbReference type="NCBI Taxonomy" id="1854479"/>
    <lineage>
        <taxon>Eukaryota</taxon>
        <taxon>Fungi</taxon>
        <taxon>Dikarya</taxon>
        <taxon>Ascomycota</taxon>
        <taxon>Pezizomycotina</taxon>
        <taxon>Sordariomycetes</taxon>
        <taxon>Sordariomycetidae</taxon>
        <taxon>Sordariales</taxon>
        <taxon>Chaetomiaceae</taxon>
        <taxon>Chaetomium</taxon>
    </lineage>
</organism>
<evidence type="ECO:0000313" key="1">
    <source>
        <dbReference type="EMBL" id="KAH6636367.1"/>
    </source>
</evidence>
<proteinExistence type="predicted"/>
<gene>
    <name evidence="1" type="ORF">F5144DRAFT_508738</name>
</gene>
<keyword evidence="2" id="KW-1185">Reference proteome</keyword>
<name>A0ACB7PDI1_9PEZI</name>
<comment type="caution">
    <text evidence="1">The sequence shown here is derived from an EMBL/GenBank/DDBJ whole genome shotgun (WGS) entry which is preliminary data.</text>
</comment>
<protein>
    <submittedName>
        <fullName evidence="1">Kinase-like domain-containing protein</fullName>
    </submittedName>
</protein>